<feature type="transmembrane region" description="Helical" evidence="1">
    <location>
        <begin position="16"/>
        <end position="34"/>
    </location>
</feature>
<protein>
    <submittedName>
        <fullName evidence="2">Uncharacterized protein</fullName>
    </submittedName>
</protein>
<gene>
    <name evidence="2" type="ORF">HU230_30705</name>
</gene>
<proteinExistence type="predicted"/>
<organism evidence="2">
    <name type="scientific">Bradyrhizobium quebecense</name>
    <dbReference type="NCBI Taxonomy" id="2748629"/>
    <lineage>
        <taxon>Bacteria</taxon>
        <taxon>Pseudomonadati</taxon>
        <taxon>Pseudomonadota</taxon>
        <taxon>Alphaproteobacteria</taxon>
        <taxon>Hyphomicrobiales</taxon>
        <taxon>Nitrobacteraceae</taxon>
        <taxon>Bradyrhizobium</taxon>
    </lineage>
</organism>
<name>A0A973WTC4_9BRAD</name>
<keyword evidence="1" id="KW-0472">Membrane</keyword>
<dbReference type="AlphaFoldDB" id="A0A973WTC4"/>
<keyword evidence="1" id="KW-1133">Transmembrane helix</keyword>
<evidence type="ECO:0000313" key="2">
    <source>
        <dbReference type="EMBL" id="NVL10086.1"/>
    </source>
</evidence>
<comment type="caution">
    <text evidence="2">The sequence shown here is derived from an EMBL/GenBank/DDBJ whole genome shotgun (WGS) entry which is preliminary data.</text>
</comment>
<keyword evidence="1" id="KW-0812">Transmembrane</keyword>
<accession>A0A973WTC4</accession>
<dbReference type="RefSeq" id="WP_176533407.1">
    <property type="nucleotide sequence ID" value="NZ_CP088022.1"/>
</dbReference>
<sequence length="46" mass="5270">MKPTPSDRRPIHHSPVFWIGIALCLAAIAIYLWSDDLSWRPTPSPR</sequence>
<evidence type="ECO:0000256" key="1">
    <source>
        <dbReference type="SAM" id="Phobius"/>
    </source>
</evidence>
<reference evidence="2" key="1">
    <citation type="submission" date="2020-06" db="EMBL/GenBank/DDBJ databases">
        <title>Whole Genome Sequence of Bradyrhizobium sp. Strain 66S1MB.</title>
        <authorList>
            <person name="Bromfield E."/>
            <person name="Cloutier S."/>
        </authorList>
    </citation>
    <scope>NUCLEOTIDE SEQUENCE</scope>
    <source>
        <strain evidence="2">66S1MB</strain>
    </source>
</reference>
<dbReference type="EMBL" id="JABWSX010000001">
    <property type="protein sequence ID" value="NVL10086.1"/>
    <property type="molecule type" value="Genomic_DNA"/>
</dbReference>